<protein>
    <submittedName>
        <fullName evidence="8">Na+/H+ antiporter subunit E</fullName>
    </submittedName>
</protein>
<evidence type="ECO:0000256" key="2">
    <source>
        <dbReference type="ARBA" id="ARBA00006228"/>
    </source>
</evidence>
<comment type="subcellular location">
    <subcellularLocation>
        <location evidence="1">Cell membrane</location>
        <topology evidence="1">Multi-pass membrane protein</topology>
    </subcellularLocation>
</comment>
<accession>A0A1R1I7E8</accession>
<evidence type="ECO:0000256" key="6">
    <source>
        <dbReference type="ARBA" id="ARBA00023136"/>
    </source>
</evidence>
<keyword evidence="5 7" id="KW-1133">Transmembrane helix</keyword>
<dbReference type="PIRSF" id="PIRSF019239">
    <property type="entry name" value="MrpE"/>
    <property type="match status" value="1"/>
</dbReference>
<dbReference type="Pfam" id="PF01899">
    <property type="entry name" value="MNHE"/>
    <property type="match status" value="1"/>
</dbReference>
<dbReference type="InterPro" id="IPR002758">
    <property type="entry name" value="Cation_antiport_E"/>
</dbReference>
<evidence type="ECO:0000256" key="4">
    <source>
        <dbReference type="ARBA" id="ARBA00022692"/>
    </source>
</evidence>
<dbReference type="Proteomes" id="UP000187526">
    <property type="component" value="Unassembled WGS sequence"/>
</dbReference>
<sequence>MAHAHVSGEQPSLLRRWFPHPLLSLALTLIWLLLINSFSAGGLLVGLTLGIAIPRMTSGFWPDRPNIQHYGKAFAYVLLVIRDIVVANLQVAFIILFRPLGSLHTRWVCVPLELTNPEAITVLAGTITMTPGTVSCDLSADGKALLVHCLDAPDAEATIRDMKERYESRLKEIFP</sequence>
<gene>
    <name evidence="8" type="ORF">BJN45_05330</name>
</gene>
<proteinExistence type="inferred from homology"/>
<organism evidence="8 9">
    <name type="scientific">Azonexus hydrophilus</name>
    <dbReference type="NCBI Taxonomy" id="418702"/>
    <lineage>
        <taxon>Bacteria</taxon>
        <taxon>Pseudomonadati</taxon>
        <taxon>Pseudomonadota</taxon>
        <taxon>Betaproteobacteria</taxon>
        <taxon>Rhodocyclales</taxon>
        <taxon>Azonexaceae</taxon>
        <taxon>Azonexus</taxon>
    </lineage>
</organism>
<keyword evidence="3" id="KW-1003">Cell membrane</keyword>
<dbReference type="PANTHER" id="PTHR34584">
    <property type="entry name" value="NA(+)/H(+) ANTIPORTER SUBUNIT E1"/>
    <property type="match status" value="1"/>
</dbReference>
<feature type="transmembrane region" description="Helical" evidence="7">
    <location>
        <begin position="22"/>
        <end position="53"/>
    </location>
</feature>
<comment type="caution">
    <text evidence="8">The sequence shown here is derived from an EMBL/GenBank/DDBJ whole genome shotgun (WGS) entry which is preliminary data.</text>
</comment>
<evidence type="ECO:0000256" key="3">
    <source>
        <dbReference type="ARBA" id="ARBA00022475"/>
    </source>
</evidence>
<dbReference type="EMBL" id="MTHD01000002">
    <property type="protein sequence ID" value="OMG54645.1"/>
    <property type="molecule type" value="Genomic_DNA"/>
</dbReference>
<dbReference type="GO" id="GO:0008324">
    <property type="term" value="F:monoatomic cation transmembrane transporter activity"/>
    <property type="evidence" value="ECO:0007669"/>
    <property type="project" value="InterPro"/>
</dbReference>
<keyword evidence="4 7" id="KW-0812">Transmembrane</keyword>
<keyword evidence="6 7" id="KW-0472">Membrane</keyword>
<reference evidence="8 9" key="1">
    <citation type="submission" date="2016-10" db="EMBL/GenBank/DDBJ databases">
        <title>Alkaliphiles isolated from bioreactors.</title>
        <authorList>
            <person name="Salah Z."/>
            <person name="Rout S.P."/>
            <person name="Humphreys P.N."/>
        </authorList>
    </citation>
    <scope>NUCLEOTIDE SEQUENCE [LARGE SCALE GENOMIC DNA]</scope>
    <source>
        <strain evidence="8 9">ZS02</strain>
    </source>
</reference>
<evidence type="ECO:0000256" key="1">
    <source>
        <dbReference type="ARBA" id="ARBA00004651"/>
    </source>
</evidence>
<evidence type="ECO:0000256" key="5">
    <source>
        <dbReference type="ARBA" id="ARBA00022989"/>
    </source>
</evidence>
<dbReference type="PANTHER" id="PTHR34584:SF1">
    <property type="entry name" value="NA(+)_H(+) ANTIPORTER SUBUNIT E1"/>
    <property type="match status" value="1"/>
</dbReference>
<comment type="similarity">
    <text evidence="2">Belongs to the CPA3 antiporters (TC 2.A.63) subunit E family.</text>
</comment>
<keyword evidence="9" id="KW-1185">Reference proteome</keyword>
<dbReference type="NCBIfam" id="NF006518">
    <property type="entry name" value="PRK08965.1-2"/>
    <property type="match status" value="1"/>
</dbReference>
<dbReference type="RefSeq" id="WP_076092882.1">
    <property type="nucleotide sequence ID" value="NZ_MTHD01000002.1"/>
</dbReference>
<dbReference type="GO" id="GO:0005886">
    <property type="term" value="C:plasma membrane"/>
    <property type="evidence" value="ECO:0007669"/>
    <property type="project" value="UniProtKB-SubCell"/>
</dbReference>
<feature type="transmembrane region" description="Helical" evidence="7">
    <location>
        <begin position="73"/>
        <end position="97"/>
    </location>
</feature>
<evidence type="ECO:0000313" key="8">
    <source>
        <dbReference type="EMBL" id="OMG54645.1"/>
    </source>
</evidence>
<evidence type="ECO:0000256" key="7">
    <source>
        <dbReference type="SAM" id="Phobius"/>
    </source>
</evidence>
<name>A0A1R1I7E8_9RHOO</name>
<dbReference type="STRING" id="418702.BJN45_05330"/>
<dbReference type="OrthoDB" id="9807187at2"/>
<evidence type="ECO:0000313" key="9">
    <source>
        <dbReference type="Proteomes" id="UP000187526"/>
    </source>
</evidence>
<dbReference type="AlphaFoldDB" id="A0A1R1I7E8"/>